<comment type="caution">
    <text evidence="1">The sequence shown here is derived from an EMBL/GenBank/DDBJ whole genome shotgun (WGS) entry which is preliminary data.</text>
</comment>
<dbReference type="EMBL" id="JAOQAZ010000036">
    <property type="protein sequence ID" value="KAJ4248391.1"/>
    <property type="molecule type" value="Genomic_DNA"/>
</dbReference>
<keyword evidence="2" id="KW-1185">Reference proteome</keyword>
<name>A0A9W8RPW0_9HYPO</name>
<dbReference type="Proteomes" id="UP001152049">
    <property type="component" value="Unassembled WGS sequence"/>
</dbReference>
<evidence type="ECO:0000313" key="1">
    <source>
        <dbReference type="EMBL" id="KAJ4248391.1"/>
    </source>
</evidence>
<evidence type="ECO:0000313" key="2">
    <source>
        <dbReference type="Proteomes" id="UP001152049"/>
    </source>
</evidence>
<sequence>MEEARMLTAYPSNLDRLEGFVFGALKKLINLFNEGGCELANRPWVDSAILRYYTFVMLDLRHVCCCLVPKGKVLDPLPEEECRDIREEDSTRLDLLERLVNEFKNERGHYTDIMSFMQEYWVPKMRMVERDLASSILTEEQRREAEAIGVIWDTYGPHPPPCSNIEMETEQGGEIISELEKALRELDEIATDPARPFVG</sequence>
<proteinExistence type="predicted"/>
<organism evidence="1 2">
    <name type="scientific">Fusarium torreyae</name>
    <dbReference type="NCBI Taxonomy" id="1237075"/>
    <lineage>
        <taxon>Eukaryota</taxon>
        <taxon>Fungi</taxon>
        <taxon>Dikarya</taxon>
        <taxon>Ascomycota</taxon>
        <taxon>Pezizomycotina</taxon>
        <taxon>Sordariomycetes</taxon>
        <taxon>Hypocreomycetidae</taxon>
        <taxon>Hypocreales</taxon>
        <taxon>Nectriaceae</taxon>
        <taxon>Fusarium</taxon>
    </lineage>
</organism>
<dbReference type="AlphaFoldDB" id="A0A9W8RPW0"/>
<dbReference type="OrthoDB" id="1577640at2759"/>
<reference evidence="1" key="1">
    <citation type="submission" date="2022-09" db="EMBL/GenBank/DDBJ databases">
        <title>Fusarium specimens isolated from Avocado Roots.</title>
        <authorList>
            <person name="Stajich J."/>
            <person name="Roper C."/>
            <person name="Heimlech-Rivalta G."/>
        </authorList>
    </citation>
    <scope>NUCLEOTIDE SEQUENCE</scope>
    <source>
        <strain evidence="1">CF00136</strain>
    </source>
</reference>
<gene>
    <name evidence="1" type="ORF">NW762_012727</name>
</gene>
<accession>A0A9W8RPW0</accession>
<protein>
    <submittedName>
        <fullName evidence="1">Uncharacterized protein</fullName>
    </submittedName>
</protein>